<evidence type="ECO:0000313" key="3">
    <source>
        <dbReference type="Proteomes" id="UP000694395"/>
    </source>
</evidence>
<feature type="region of interest" description="Disordered" evidence="1">
    <location>
        <begin position="347"/>
        <end position="378"/>
    </location>
</feature>
<feature type="compositionally biased region" description="Basic and acidic residues" evidence="1">
    <location>
        <begin position="1542"/>
        <end position="1572"/>
    </location>
</feature>
<feature type="region of interest" description="Disordered" evidence="1">
    <location>
        <begin position="602"/>
        <end position="649"/>
    </location>
</feature>
<feature type="compositionally biased region" description="Polar residues" evidence="1">
    <location>
        <begin position="932"/>
        <end position="944"/>
    </location>
</feature>
<organism evidence="2 3">
    <name type="scientific">Oncorhynchus mykiss</name>
    <name type="common">Rainbow trout</name>
    <name type="synonym">Salmo gairdneri</name>
    <dbReference type="NCBI Taxonomy" id="8022"/>
    <lineage>
        <taxon>Eukaryota</taxon>
        <taxon>Metazoa</taxon>
        <taxon>Chordata</taxon>
        <taxon>Craniata</taxon>
        <taxon>Vertebrata</taxon>
        <taxon>Euteleostomi</taxon>
        <taxon>Actinopterygii</taxon>
        <taxon>Neopterygii</taxon>
        <taxon>Teleostei</taxon>
        <taxon>Protacanthopterygii</taxon>
        <taxon>Salmoniformes</taxon>
        <taxon>Salmonidae</taxon>
        <taxon>Salmoninae</taxon>
        <taxon>Oncorhynchus</taxon>
    </lineage>
</organism>
<evidence type="ECO:0000256" key="1">
    <source>
        <dbReference type="SAM" id="MobiDB-lite"/>
    </source>
</evidence>
<reference evidence="2" key="3">
    <citation type="submission" date="2025-09" db="UniProtKB">
        <authorList>
            <consortium name="Ensembl"/>
        </authorList>
    </citation>
    <scope>IDENTIFICATION</scope>
</reference>
<feature type="compositionally biased region" description="Polar residues" evidence="1">
    <location>
        <begin position="1505"/>
        <end position="1538"/>
    </location>
</feature>
<feature type="region of interest" description="Disordered" evidence="1">
    <location>
        <begin position="978"/>
        <end position="1027"/>
    </location>
</feature>
<feature type="compositionally biased region" description="Polar residues" evidence="1">
    <location>
        <begin position="1072"/>
        <end position="1081"/>
    </location>
</feature>
<dbReference type="PANTHER" id="PTHR14931:SF2">
    <property type="entry name" value="LIGAND DEPENDENT NUCLEAR RECEPTOR COREPRESSOR"/>
    <property type="match status" value="1"/>
</dbReference>
<feature type="region of interest" description="Disordered" evidence="1">
    <location>
        <begin position="918"/>
        <end position="946"/>
    </location>
</feature>
<dbReference type="Proteomes" id="UP000694395">
    <property type="component" value="Chromosome 23"/>
</dbReference>
<name>A0A8C7RCG9_ONCMY</name>
<reference evidence="2" key="1">
    <citation type="submission" date="2020-07" db="EMBL/GenBank/DDBJ databases">
        <title>A long reads based de novo assembly of the rainbow trout Arlee double haploid line genome.</title>
        <authorList>
            <person name="Gao G."/>
            <person name="Palti Y."/>
        </authorList>
    </citation>
    <scope>NUCLEOTIDE SEQUENCE [LARGE SCALE GENOMIC DNA]</scope>
</reference>
<evidence type="ECO:0000313" key="2">
    <source>
        <dbReference type="Ensembl" id="ENSOMYP00000049641.2"/>
    </source>
</evidence>
<feature type="compositionally biased region" description="Basic residues" evidence="1">
    <location>
        <begin position="177"/>
        <end position="188"/>
    </location>
</feature>
<protein>
    <recommendedName>
        <fullName evidence="4">Nascent polypeptide-associated complex subunit alpha, muscle-specific form-like</fullName>
    </recommendedName>
</protein>
<proteinExistence type="predicted"/>
<feature type="compositionally biased region" description="Polar residues" evidence="1">
    <location>
        <begin position="434"/>
        <end position="449"/>
    </location>
</feature>
<feature type="region of interest" description="Disordered" evidence="1">
    <location>
        <begin position="416"/>
        <end position="569"/>
    </location>
</feature>
<feature type="compositionally biased region" description="Polar residues" evidence="1">
    <location>
        <begin position="28"/>
        <end position="37"/>
    </location>
</feature>
<dbReference type="Pfam" id="PF15090">
    <property type="entry name" value="DUF4553"/>
    <property type="match status" value="1"/>
</dbReference>
<dbReference type="GeneTree" id="ENSGT00940000154965"/>
<dbReference type="Ensembl" id="ENSOMYT00000053952.2">
    <property type="protein sequence ID" value="ENSOMYP00000049641.2"/>
    <property type="gene ID" value="ENSOMYG00000022554.2"/>
</dbReference>
<feature type="compositionally biased region" description="Basic and acidic residues" evidence="1">
    <location>
        <begin position="1495"/>
        <end position="1504"/>
    </location>
</feature>
<feature type="region of interest" description="Disordered" evidence="1">
    <location>
        <begin position="665"/>
        <end position="684"/>
    </location>
</feature>
<dbReference type="InterPro" id="IPR028104">
    <property type="entry name" value="DUF4553"/>
</dbReference>
<reference evidence="2" key="2">
    <citation type="submission" date="2025-08" db="UniProtKB">
        <authorList>
            <consortium name="Ensembl"/>
        </authorList>
    </citation>
    <scope>IDENTIFICATION</scope>
</reference>
<feature type="compositionally biased region" description="Polar residues" evidence="1">
    <location>
        <begin position="110"/>
        <end position="133"/>
    </location>
</feature>
<evidence type="ECO:0008006" key="4">
    <source>
        <dbReference type="Google" id="ProtNLM"/>
    </source>
</evidence>
<feature type="region of interest" description="Disordered" evidence="1">
    <location>
        <begin position="1211"/>
        <end position="1243"/>
    </location>
</feature>
<feature type="compositionally biased region" description="Basic residues" evidence="1">
    <location>
        <begin position="1413"/>
        <end position="1438"/>
    </location>
</feature>
<feature type="compositionally biased region" description="Basic and acidic residues" evidence="1">
    <location>
        <begin position="511"/>
        <end position="525"/>
    </location>
</feature>
<feature type="compositionally biased region" description="Polar residues" evidence="1">
    <location>
        <begin position="158"/>
        <end position="167"/>
    </location>
</feature>
<feature type="region of interest" description="Disordered" evidence="1">
    <location>
        <begin position="1404"/>
        <end position="1651"/>
    </location>
</feature>
<feature type="compositionally biased region" description="Basic and acidic residues" evidence="1">
    <location>
        <begin position="536"/>
        <end position="554"/>
    </location>
</feature>
<feature type="region of interest" description="Disordered" evidence="1">
    <location>
        <begin position="1"/>
        <end position="52"/>
    </location>
</feature>
<dbReference type="PANTHER" id="PTHR14931">
    <property type="entry name" value="GENE 340-RELATED"/>
    <property type="match status" value="1"/>
</dbReference>
<feature type="region of interest" description="Disordered" evidence="1">
    <location>
        <begin position="1051"/>
        <end position="1123"/>
    </location>
</feature>
<feature type="region of interest" description="Disordered" evidence="1">
    <location>
        <begin position="109"/>
        <end position="189"/>
    </location>
</feature>
<sequence>MASTPKGLVEGGETVCTRSSRLAAPEQTPETDVSRNVSGAAGPALDFRKSVPGGSKALANLLRSTEDSESKPLSDHAPLKIKIMKSSSLADGKKLSCVLTTSLPALASTMDKQQGNSDSSIRADSYSDGPSSSVKRHNDVNHPIRQRGSFGRTRDTLVKQSPPQKTPTIIPPVSPRTARKTLKGSSYHRPRDSSSLCQFVTDPDLGHCDIVYIDKPITDCFQKWPHCRFPRNNARKSTRGHMYVEEMWELKTVRTLARKSARNYSGNSLTPMPDLNTLVTPKQLLGKPEGVPLVDMPFIGGILETVSQRTPSEHSAERELAGYLETAATSASEVELIIEPNQTDQSLCKEQTAPPSPSQCPPVENEQSAGTDSEQPRLSVAPDSLARTVDETAHQDLNSVINDIVLSESPEQVVMGKDVNPSHKTSEEAELVQDQLQSVPEGQNVISDTQQKESESPSPSMESTGDKEENEVVSASAIGKEQSEPLEPQSPVDQKPSEGSGGEVGTEVPTESERMEVQETGKVEPDWAPGDGNNVPEEKRTDADSFSKKADEAVVKQSPPRCSEKQGIPARVIPSKVKETTVIETENMIICGYVNGRPIAQSDRCLRERPAKNTPESTPTKTKRPTKTALKQSEKPSENMPEIPQVSCPPAELIKIPVSKHPTKTFKATQNLPDTKTPVEASQITSDARAPLTARLSITDTPLVADTSIDSTRNPEPRHPLRSARLQQRAAVASPPLPVAPAPLPVAPAPLPVALAPLSVASPPLPVAPAPLPVAPAPLPVAPAPLPVAPAPLPVAPAPLPVASPLLPVASPPLPVASPPLPVASPPLPVAPAPLPVAPALLPVASAPLPVASPLLPVASLLLPVASPPLLVAVTFIVPPEPSTSLPLPCIKFNPPLPVASPLLPIVPSVVTQSSEKLKVARAQPAPKPKPSKTQNTAVETRVQTRPKLRSSMVVVAKEVEEVVSLQVSNEVSALTEGTSIKKSEAQAHSSPLRHNIIPQKEGEQSKLAPSEGEPSKLSSLKNSEEPTLLKKAEAQTSMDSKILSGDFSKSSISSALDKPGRMPLRSESSKTEVASQSITPTIPPTAVENRKSALRVQRSPMSSTSAPITAEKRSGVASSMRLKSPVRLSSPIKVKPERIIKSPLRDSPLLVSSPLPSSLDTPLLLPKLEPPVQSRHKFLELLDIEENQQKISTLNTRFDKMHRGWVQIDKEGQPTPRHKNKADRQAAIWKSKRRVRKPKSSEHQRYSLVQMLFKNDLDLASICRWYMESTETQSMVIVKKVNTRLLSETQLLFPGMSQGLSKGVFPSLQAERLKKHLKKFAIASPVKSNPKSQKLIAKALEQEVSTSTPKGKEKRELTTATRISTKAYLSSAEAQATDGQKASAKAKNPASARILRKYSNIREKMQGQQSSKKPKVIKASKVKPSKAPKTKLTKPTKLKPATAQRQKLSVSGDKSVKEQSVVKTARAQSSPSRKTPVKAAVQERSVKTSSSSRTVRDLSRKESASPQRSTQRAMTPKAQKNTLAPSITPKTDSNKQQVGAEKAEEEKRHSESRVSETKGHESKGVESKGSESEVESQQNMDVKTPGSPDQVLTRSQRKMEATPPPSISQSANSKPATKRSNEPAKNKTLKAATKRSQESTQNPAKRIRKK</sequence>
<accession>A0A8C7RCG9</accession>
<feature type="compositionally biased region" description="Polar residues" evidence="1">
    <location>
        <begin position="666"/>
        <end position="684"/>
    </location>
</feature>
<keyword evidence="3" id="KW-1185">Reference proteome</keyword>